<dbReference type="PANTHER" id="PTHR42734">
    <property type="entry name" value="METAL TRANSPORT SYSTEM ATP-BINDING PROTEIN TM_0124-RELATED"/>
    <property type="match status" value="1"/>
</dbReference>
<feature type="domain" description="ABC transporter" evidence="8">
    <location>
        <begin position="48"/>
        <end position="283"/>
    </location>
</feature>
<evidence type="ECO:0000259" key="8">
    <source>
        <dbReference type="PROSITE" id="PS50893"/>
    </source>
</evidence>
<dbReference type="InterPro" id="IPR050153">
    <property type="entry name" value="Metal_Ion_Import_ABC"/>
</dbReference>
<proteinExistence type="inferred from homology"/>
<comment type="caution">
    <text evidence="9">The sequence shown here is derived from an EMBL/GenBank/DDBJ whole genome shotgun (WGS) entry which is preliminary data.</text>
</comment>
<keyword evidence="6" id="KW-0406">Ion transport</keyword>
<organism evidence="9 10">
    <name type="scientific">Teichococcus rhizosphaerae</name>
    <dbReference type="NCBI Taxonomy" id="1335062"/>
    <lineage>
        <taxon>Bacteria</taxon>
        <taxon>Pseudomonadati</taxon>
        <taxon>Pseudomonadota</taxon>
        <taxon>Alphaproteobacteria</taxon>
        <taxon>Acetobacterales</taxon>
        <taxon>Roseomonadaceae</taxon>
        <taxon>Roseomonas</taxon>
    </lineage>
</organism>
<keyword evidence="10" id="KW-1185">Reference proteome</keyword>
<feature type="region of interest" description="Disordered" evidence="7">
    <location>
        <begin position="1"/>
        <end position="47"/>
    </location>
</feature>
<comment type="similarity">
    <text evidence="1">Belongs to the ABC transporter superfamily.</text>
</comment>
<keyword evidence="2" id="KW-0813">Transport</keyword>
<keyword evidence="5" id="KW-0864">Zinc transport</keyword>
<dbReference type="GO" id="GO:0005524">
    <property type="term" value="F:ATP binding"/>
    <property type="evidence" value="ECO:0007669"/>
    <property type="project" value="UniProtKB-KW"/>
</dbReference>
<name>A0A2C7A8T7_9PROT</name>
<keyword evidence="5" id="KW-0862">Zinc</keyword>
<dbReference type="InterPro" id="IPR003439">
    <property type="entry name" value="ABC_transporter-like_ATP-bd"/>
</dbReference>
<dbReference type="OrthoDB" id="9810077at2"/>
<dbReference type="PROSITE" id="PS50893">
    <property type="entry name" value="ABC_TRANSPORTER_2"/>
    <property type="match status" value="1"/>
</dbReference>
<evidence type="ECO:0000256" key="4">
    <source>
        <dbReference type="ARBA" id="ARBA00022840"/>
    </source>
</evidence>
<dbReference type="GO" id="GO:0006829">
    <property type="term" value="P:zinc ion transport"/>
    <property type="evidence" value="ECO:0007669"/>
    <property type="project" value="UniProtKB-KW"/>
</dbReference>
<dbReference type="FunFam" id="3.40.50.300:FF:000134">
    <property type="entry name" value="Iron-enterobactin ABC transporter ATP-binding protein"/>
    <property type="match status" value="1"/>
</dbReference>
<dbReference type="InterPro" id="IPR027417">
    <property type="entry name" value="P-loop_NTPase"/>
</dbReference>
<protein>
    <submittedName>
        <fullName evidence="9">Manganese transporter</fullName>
    </submittedName>
</protein>
<reference evidence="9 10" key="1">
    <citation type="submission" date="2017-10" db="EMBL/GenBank/DDBJ databases">
        <authorList>
            <person name="Banno H."/>
            <person name="Chua N.-H."/>
        </authorList>
    </citation>
    <scope>NUCLEOTIDE SEQUENCE [LARGE SCALE GENOMIC DNA]</scope>
    <source>
        <strain evidence="9 10">YW11</strain>
    </source>
</reference>
<dbReference type="AlphaFoldDB" id="A0A2C7A8T7"/>
<accession>A0A2C7A8T7</accession>
<evidence type="ECO:0000256" key="2">
    <source>
        <dbReference type="ARBA" id="ARBA00022448"/>
    </source>
</evidence>
<dbReference type="SUPFAM" id="SSF52540">
    <property type="entry name" value="P-loop containing nucleoside triphosphate hydrolases"/>
    <property type="match status" value="1"/>
</dbReference>
<dbReference type="Proteomes" id="UP000223527">
    <property type="component" value="Unassembled WGS sequence"/>
</dbReference>
<evidence type="ECO:0000256" key="6">
    <source>
        <dbReference type="ARBA" id="ARBA00023065"/>
    </source>
</evidence>
<keyword evidence="4" id="KW-0067">ATP-binding</keyword>
<dbReference type="EMBL" id="PDNU01000076">
    <property type="protein sequence ID" value="PHK93007.1"/>
    <property type="molecule type" value="Genomic_DNA"/>
</dbReference>
<dbReference type="GO" id="GO:0016887">
    <property type="term" value="F:ATP hydrolysis activity"/>
    <property type="evidence" value="ECO:0007669"/>
    <property type="project" value="InterPro"/>
</dbReference>
<evidence type="ECO:0000256" key="5">
    <source>
        <dbReference type="ARBA" id="ARBA00022906"/>
    </source>
</evidence>
<evidence type="ECO:0000256" key="7">
    <source>
        <dbReference type="SAM" id="MobiDB-lite"/>
    </source>
</evidence>
<dbReference type="InterPro" id="IPR003593">
    <property type="entry name" value="AAA+_ATPase"/>
</dbReference>
<dbReference type="PROSITE" id="PS00211">
    <property type="entry name" value="ABC_TRANSPORTER_1"/>
    <property type="match status" value="1"/>
</dbReference>
<gene>
    <name evidence="9" type="ORF">CR162_20855</name>
</gene>
<evidence type="ECO:0000313" key="9">
    <source>
        <dbReference type="EMBL" id="PHK93007.1"/>
    </source>
</evidence>
<sequence>MSRRPASPGAAERLPPALGRCPTPGPGGGPHGQSPAERPAAPPPCPELRVRDVTVAYPNGHVALRDASLALEGPTICGLLGVNGAGKSTLFKAIMGMVKPASGEVRLGGRPVAEAQKLNWVAYVPQNEDVDWAFPVSVRDVVMMGRYGYMSMLRIPRAADRAAVEQGLKRVGMWEFRDRQIGQLSGGQKKRVFLARALAQDGRVILLDEPFGGVDVTTQEQITALLRELRAEGRIILVSTHDLASVPGFCDQVALVKETVLAAGPTAEVFTPRQLARAFGAPARRQAGGAGAATLVAGPDGATLVVDAQGAILGRLDAGVAARP</sequence>
<dbReference type="Pfam" id="PF00005">
    <property type="entry name" value="ABC_tran"/>
    <property type="match status" value="1"/>
</dbReference>
<keyword evidence="3" id="KW-0547">Nucleotide-binding</keyword>
<evidence type="ECO:0000256" key="1">
    <source>
        <dbReference type="ARBA" id="ARBA00005417"/>
    </source>
</evidence>
<evidence type="ECO:0000256" key="3">
    <source>
        <dbReference type="ARBA" id="ARBA00022741"/>
    </source>
</evidence>
<dbReference type="PANTHER" id="PTHR42734:SF5">
    <property type="entry name" value="IRON TRANSPORT SYSTEM ATP-BINDING PROTEIN HI_0361-RELATED"/>
    <property type="match status" value="1"/>
</dbReference>
<dbReference type="CDD" id="cd03235">
    <property type="entry name" value="ABC_Metallic_Cations"/>
    <property type="match status" value="1"/>
</dbReference>
<dbReference type="InterPro" id="IPR017871">
    <property type="entry name" value="ABC_transporter-like_CS"/>
</dbReference>
<dbReference type="SMART" id="SM00382">
    <property type="entry name" value="AAA"/>
    <property type="match status" value="1"/>
</dbReference>
<evidence type="ECO:0000313" key="10">
    <source>
        <dbReference type="Proteomes" id="UP000223527"/>
    </source>
</evidence>
<dbReference type="Gene3D" id="3.40.50.300">
    <property type="entry name" value="P-loop containing nucleotide triphosphate hydrolases"/>
    <property type="match status" value="1"/>
</dbReference>